<sequence>MKQLKWLMLAILLIVPIHASTAASSYCFPELKAYCVEAPFDNYWRDNGGLPVFGYPITAKARYQAPDHGPTLSIQWTERQRLEHHSNLTGTPYEIQIGLLGKERLAQLNRELEPAARRPAADCLWFGETGHNVCNQDLGMGFKQYWESHGTTTAGLDSYARSLQLFGLPLTSAQYEINADGDQVITQWFERARFEWHPDNPDQFKVLLGRLGSELTGLEPIVEPEPIPGPNPPDK</sequence>
<feature type="signal peptide" evidence="1">
    <location>
        <begin position="1"/>
        <end position="19"/>
    </location>
</feature>
<gene>
    <name evidence="2" type="ORF">Hgul01_01824</name>
</gene>
<comment type="caution">
    <text evidence="2">The sequence shown here is derived from an EMBL/GenBank/DDBJ whole genome shotgun (WGS) entry which is preliminary data.</text>
</comment>
<organism evidence="2 3">
    <name type="scientific">Herpetosiphon gulosus</name>
    <dbReference type="NCBI Taxonomy" id="1973496"/>
    <lineage>
        <taxon>Bacteria</taxon>
        <taxon>Bacillati</taxon>
        <taxon>Chloroflexota</taxon>
        <taxon>Chloroflexia</taxon>
        <taxon>Herpetosiphonales</taxon>
        <taxon>Herpetosiphonaceae</taxon>
        <taxon>Herpetosiphon</taxon>
    </lineage>
</organism>
<accession>A0ABP9WXU7</accession>
<dbReference type="EMBL" id="BAABRU010000005">
    <property type="protein sequence ID" value="GAA5528029.1"/>
    <property type="molecule type" value="Genomic_DNA"/>
</dbReference>
<proteinExistence type="predicted"/>
<evidence type="ECO:0000313" key="2">
    <source>
        <dbReference type="EMBL" id="GAA5528029.1"/>
    </source>
</evidence>
<reference evidence="2 3" key="1">
    <citation type="submission" date="2024-02" db="EMBL/GenBank/DDBJ databases">
        <title>Herpetosiphon gulosus NBRC 112829.</title>
        <authorList>
            <person name="Ichikawa N."/>
            <person name="Katano-Makiyama Y."/>
            <person name="Hidaka K."/>
        </authorList>
    </citation>
    <scope>NUCLEOTIDE SEQUENCE [LARGE SCALE GENOMIC DNA]</scope>
    <source>
        <strain evidence="2 3">NBRC 112829</strain>
    </source>
</reference>
<dbReference type="Proteomes" id="UP001428290">
    <property type="component" value="Unassembled WGS sequence"/>
</dbReference>
<feature type="chain" id="PRO_5046651338" evidence="1">
    <location>
        <begin position="20"/>
        <end position="235"/>
    </location>
</feature>
<evidence type="ECO:0000256" key="1">
    <source>
        <dbReference type="SAM" id="SignalP"/>
    </source>
</evidence>
<keyword evidence="1" id="KW-0732">Signal</keyword>
<evidence type="ECO:0000313" key="3">
    <source>
        <dbReference type="Proteomes" id="UP001428290"/>
    </source>
</evidence>
<name>A0ABP9WXU7_9CHLR</name>
<protein>
    <submittedName>
        <fullName evidence="2">Uncharacterized protein</fullName>
    </submittedName>
</protein>
<dbReference type="RefSeq" id="WP_345721636.1">
    <property type="nucleotide sequence ID" value="NZ_BAABRU010000005.1"/>
</dbReference>
<keyword evidence="3" id="KW-1185">Reference proteome</keyword>